<feature type="compositionally biased region" description="Low complexity" evidence="1">
    <location>
        <begin position="103"/>
        <end position="118"/>
    </location>
</feature>
<sequence length="288" mass="29211">MRFRLAVALALTLGCGAGLSYADGQAPARTAAEPALAPPAVSGEIPTFGSTDPVPPSLGLYPPPVVADVSPGTAAPPQLVFPSSYTAPDIAPTTSYVPPADHTSAPSGAPSPPSTAGGHQSDHAFESAEPSPAPQQPSGDSGFEPGPAPQQPQPTPQQPQQPTPQPQPQPTPQPEPEPVADPCADALALEWTCEVDEDAAPTDPATVEDEEALLELVPEEADGAAYELVLDLGGEDRPVIVVGTSDLTREALVAYLATVRETRPDAALLSVAGPATDATADTEVQPAG</sequence>
<proteinExistence type="predicted"/>
<dbReference type="EMBL" id="JAUHJQ010000007">
    <property type="protein sequence ID" value="MDN4174548.1"/>
    <property type="molecule type" value="Genomic_DNA"/>
</dbReference>
<evidence type="ECO:0000313" key="3">
    <source>
        <dbReference type="EMBL" id="MDN4174548.1"/>
    </source>
</evidence>
<keyword evidence="4" id="KW-1185">Reference proteome</keyword>
<feature type="signal peptide" evidence="2">
    <location>
        <begin position="1"/>
        <end position="22"/>
    </location>
</feature>
<evidence type="ECO:0000256" key="1">
    <source>
        <dbReference type="SAM" id="MobiDB-lite"/>
    </source>
</evidence>
<keyword evidence="2" id="KW-0732">Signal</keyword>
<feature type="chain" id="PRO_5045527199" evidence="2">
    <location>
        <begin position="23"/>
        <end position="288"/>
    </location>
</feature>
<gene>
    <name evidence="3" type="ORF">QWY28_16425</name>
</gene>
<dbReference type="RefSeq" id="WP_300953642.1">
    <property type="nucleotide sequence ID" value="NZ_JAUHJQ010000007.1"/>
</dbReference>
<dbReference type="PROSITE" id="PS51257">
    <property type="entry name" value="PROKAR_LIPOPROTEIN"/>
    <property type="match status" value="1"/>
</dbReference>
<organism evidence="3 4">
    <name type="scientific">Nocardioides oceani</name>
    <dbReference type="NCBI Taxonomy" id="3058369"/>
    <lineage>
        <taxon>Bacteria</taxon>
        <taxon>Bacillati</taxon>
        <taxon>Actinomycetota</taxon>
        <taxon>Actinomycetes</taxon>
        <taxon>Propionibacteriales</taxon>
        <taxon>Nocardioidaceae</taxon>
        <taxon>Nocardioides</taxon>
    </lineage>
</organism>
<feature type="compositionally biased region" description="Pro residues" evidence="1">
    <location>
        <begin position="146"/>
        <end position="179"/>
    </location>
</feature>
<evidence type="ECO:0000313" key="4">
    <source>
        <dbReference type="Proteomes" id="UP001168620"/>
    </source>
</evidence>
<accession>A0ABT8FIN8</accession>
<comment type="caution">
    <text evidence="3">The sequence shown here is derived from an EMBL/GenBank/DDBJ whole genome shotgun (WGS) entry which is preliminary data.</text>
</comment>
<feature type="region of interest" description="Disordered" evidence="1">
    <location>
        <begin position="92"/>
        <end position="183"/>
    </location>
</feature>
<dbReference type="Proteomes" id="UP001168620">
    <property type="component" value="Unassembled WGS sequence"/>
</dbReference>
<evidence type="ECO:0000256" key="2">
    <source>
        <dbReference type="SAM" id="SignalP"/>
    </source>
</evidence>
<protein>
    <submittedName>
        <fullName evidence="3">Uncharacterized protein</fullName>
    </submittedName>
</protein>
<name>A0ABT8FIN8_9ACTN</name>
<reference evidence="3" key="1">
    <citation type="submission" date="2023-06" db="EMBL/GenBank/DDBJ databases">
        <title>Draft genome sequence of Nocardioides sp. SOB77.</title>
        <authorList>
            <person name="Zhang G."/>
        </authorList>
    </citation>
    <scope>NUCLEOTIDE SEQUENCE</scope>
    <source>
        <strain evidence="3">SOB77</strain>
    </source>
</reference>